<name>A0AAE1BI96_PETCI</name>
<evidence type="ECO:0000313" key="2">
    <source>
        <dbReference type="Proteomes" id="UP001286313"/>
    </source>
</evidence>
<sequence>MGQESKGVTVESIIVQHERQGSNAVEIFDPSTTLDKTAGKVKKKSPLQHFAEALIGESSSHLQHLSTSPLVSTTRRVTDQGRQPVRLWVFQGVFYTVPTLLLY</sequence>
<dbReference type="AlphaFoldDB" id="A0AAE1BI96"/>
<keyword evidence="2" id="KW-1185">Reference proteome</keyword>
<evidence type="ECO:0000313" key="1">
    <source>
        <dbReference type="EMBL" id="KAK3850808.1"/>
    </source>
</evidence>
<dbReference type="EMBL" id="JAWQEG010008189">
    <property type="protein sequence ID" value="KAK3850808.1"/>
    <property type="molecule type" value="Genomic_DNA"/>
</dbReference>
<protein>
    <submittedName>
        <fullName evidence="1">Uncharacterized protein</fullName>
    </submittedName>
</protein>
<reference evidence="1" key="1">
    <citation type="submission" date="2023-10" db="EMBL/GenBank/DDBJ databases">
        <title>Genome assemblies of two species of porcelain crab, Petrolisthes cinctipes and Petrolisthes manimaculis (Anomura: Porcellanidae).</title>
        <authorList>
            <person name="Angst P."/>
        </authorList>
    </citation>
    <scope>NUCLEOTIDE SEQUENCE</scope>
    <source>
        <strain evidence="1">PB745_01</strain>
        <tissue evidence="1">Gill</tissue>
    </source>
</reference>
<gene>
    <name evidence="1" type="ORF">Pcinc_042508</name>
</gene>
<comment type="caution">
    <text evidence="1">The sequence shown here is derived from an EMBL/GenBank/DDBJ whole genome shotgun (WGS) entry which is preliminary data.</text>
</comment>
<dbReference type="Proteomes" id="UP001286313">
    <property type="component" value="Unassembled WGS sequence"/>
</dbReference>
<proteinExistence type="predicted"/>
<accession>A0AAE1BI96</accession>
<organism evidence="1 2">
    <name type="scientific">Petrolisthes cinctipes</name>
    <name type="common">Flat porcelain crab</name>
    <dbReference type="NCBI Taxonomy" id="88211"/>
    <lineage>
        <taxon>Eukaryota</taxon>
        <taxon>Metazoa</taxon>
        <taxon>Ecdysozoa</taxon>
        <taxon>Arthropoda</taxon>
        <taxon>Crustacea</taxon>
        <taxon>Multicrustacea</taxon>
        <taxon>Malacostraca</taxon>
        <taxon>Eumalacostraca</taxon>
        <taxon>Eucarida</taxon>
        <taxon>Decapoda</taxon>
        <taxon>Pleocyemata</taxon>
        <taxon>Anomura</taxon>
        <taxon>Galatheoidea</taxon>
        <taxon>Porcellanidae</taxon>
        <taxon>Petrolisthes</taxon>
    </lineage>
</organism>